<dbReference type="AlphaFoldDB" id="A0A9W9PKZ8"/>
<protein>
    <recommendedName>
        <fullName evidence="1">DUF7779 domain-containing protein</fullName>
    </recommendedName>
</protein>
<dbReference type="SUPFAM" id="SSF48452">
    <property type="entry name" value="TPR-like"/>
    <property type="match status" value="3"/>
</dbReference>
<comment type="caution">
    <text evidence="2">The sequence shown here is derived from an EMBL/GenBank/DDBJ whole genome shotgun (WGS) entry which is preliminary data.</text>
</comment>
<dbReference type="PANTHER" id="PTHR46082">
    <property type="entry name" value="ATP/GTP-BINDING PROTEIN-RELATED"/>
    <property type="match status" value="1"/>
</dbReference>
<evidence type="ECO:0000259" key="1">
    <source>
        <dbReference type="Pfam" id="PF25000"/>
    </source>
</evidence>
<dbReference type="InterPro" id="IPR011990">
    <property type="entry name" value="TPR-like_helical_dom_sf"/>
</dbReference>
<reference evidence="2" key="1">
    <citation type="submission" date="2022-11" db="EMBL/GenBank/DDBJ databases">
        <authorList>
            <person name="Petersen C."/>
        </authorList>
    </citation>
    <scope>NUCLEOTIDE SEQUENCE</scope>
    <source>
        <strain evidence="2">IBT 19713</strain>
    </source>
</reference>
<proteinExistence type="predicted"/>
<dbReference type="RefSeq" id="XP_058335433.1">
    <property type="nucleotide sequence ID" value="XM_058469402.1"/>
</dbReference>
<sequence>MAPIVFSGTNNALQIGIHYGDIYLPERPETPPAPLSTAPERERDFTGRNILLDQIHNKNSVHGSRIALVGLGGVGKSQIAIEYSYQVRSKSPTTWVFWVHASNEFRFTLSLQDLADRVKIPGRKDPGANIFRLVENWLQDEKRDKWVLILDNADDHEFLCSPPAMSNTGVMAGLTKPLFEYLPRRQNGFIIITSRTRETALKMVHPEDILQVEPMNSLEASELLLRKLNGQDNSDECRQLVEELEYMPLAITQAASYIWRRRPRSSVARYLKDLKRGDREATELLQGESFVRERDSECRRSILLTWQISFNYIKRTRPSAAALLSLMSFFDRRGIPDFLVRKQPHCTSNIGDSDSSGSGTSFEFEDDILVLREYSFISIGENDTILTMHRLVQLSTHAWLESHQQLDQYREMFIDHLHRDFPTGEFENWAVCRSLFPHVRSASDQRPVSPESRLKWATVLARGVQYACETGYLRDVKNMAMKSREQRMALLSEDNKEVLDSAALLAWVYSAEGSYNEAEKLIIKNLSTLKAKHGEDHPVTLMNMADLGQIYCSQGRFEEAEELLIGAVEARKRNLGEDNPQTWQSMAELAATYTEQGRFEEAQQLHIQIMESRKRRLGIEHPETLTSVANLASTYWSQGRFKEAEDLFVESLETRIKCLGKDHPHTLQNVENLAATYSMQGQGEEAEKLYLDVIETRRDKLGKDHPATLKTMATLARIYGRQGRWDEKENLEVQIVESHKMKLGEDHLNTLVSMRNLVSTYMSLGRWKEAETLNCQRVETCKIKFGVDHDNTLASMVDLASIYWNLGRLEETKTLEIQVMETFERKLGADHPSTLKAMRNLSETYGSMGQWEDAEKILVPLMNIEKAQLGEDHPDTLNSMNNLAMTYMKLERWNEAEQLIIQVLETRTVKFGVDNHATLISMANLAFVWMSLGHETQAIDLIRDSVAGRKRLGYNDPETLSNAETLLEWEAKRLNIDS</sequence>
<name>A0A9W9PKZ8_9EURO</name>
<dbReference type="PANTHER" id="PTHR46082:SF6">
    <property type="entry name" value="AAA+ ATPASE DOMAIN-CONTAINING PROTEIN-RELATED"/>
    <property type="match status" value="1"/>
</dbReference>
<evidence type="ECO:0000313" key="2">
    <source>
        <dbReference type="EMBL" id="KAJ5248654.1"/>
    </source>
</evidence>
<dbReference type="Proteomes" id="UP001150941">
    <property type="component" value="Unassembled WGS sequence"/>
</dbReference>
<gene>
    <name evidence="2" type="ORF">N7468_000105</name>
</gene>
<feature type="domain" description="DUF7779" evidence="1">
    <location>
        <begin position="315"/>
        <end position="402"/>
    </location>
</feature>
<dbReference type="InterPro" id="IPR056681">
    <property type="entry name" value="DUF7779"/>
</dbReference>
<evidence type="ECO:0000313" key="3">
    <source>
        <dbReference type="Proteomes" id="UP001150941"/>
    </source>
</evidence>
<accession>A0A9W9PKZ8</accession>
<dbReference type="OrthoDB" id="5986190at2759"/>
<dbReference type="Pfam" id="PF25000">
    <property type="entry name" value="DUF7779"/>
    <property type="match status" value="1"/>
</dbReference>
<reference evidence="2" key="2">
    <citation type="journal article" date="2023" name="IMA Fungus">
        <title>Comparative genomic study of the Penicillium genus elucidates a diverse pangenome and 15 lateral gene transfer events.</title>
        <authorList>
            <person name="Petersen C."/>
            <person name="Sorensen T."/>
            <person name="Nielsen M.R."/>
            <person name="Sondergaard T.E."/>
            <person name="Sorensen J.L."/>
            <person name="Fitzpatrick D.A."/>
            <person name="Frisvad J.C."/>
            <person name="Nielsen K.L."/>
        </authorList>
    </citation>
    <scope>NUCLEOTIDE SEQUENCE</scope>
    <source>
        <strain evidence="2">IBT 19713</strain>
    </source>
</reference>
<dbReference type="NCBIfam" id="NF040586">
    <property type="entry name" value="FxSxx_TPR"/>
    <property type="match status" value="1"/>
</dbReference>
<dbReference type="EMBL" id="JAPQKS010000001">
    <property type="protein sequence ID" value="KAJ5248654.1"/>
    <property type="molecule type" value="Genomic_DNA"/>
</dbReference>
<organism evidence="2 3">
    <name type="scientific">Penicillium chermesinum</name>
    <dbReference type="NCBI Taxonomy" id="63820"/>
    <lineage>
        <taxon>Eukaryota</taxon>
        <taxon>Fungi</taxon>
        <taxon>Dikarya</taxon>
        <taxon>Ascomycota</taxon>
        <taxon>Pezizomycotina</taxon>
        <taxon>Eurotiomycetes</taxon>
        <taxon>Eurotiomycetidae</taxon>
        <taxon>Eurotiales</taxon>
        <taxon>Aspergillaceae</taxon>
        <taxon>Penicillium</taxon>
    </lineage>
</organism>
<dbReference type="SUPFAM" id="SSF52540">
    <property type="entry name" value="P-loop containing nucleoside triphosphate hydrolases"/>
    <property type="match status" value="1"/>
</dbReference>
<dbReference type="InterPro" id="IPR053137">
    <property type="entry name" value="NLR-like"/>
</dbReference>
<dbReference type="Pfam" id="PF13374">
    <property type="entry name" value="TPR_10"/>
    <property type="match status" value="1"/>
</dbReference>
<keyword evidence="3" id="KW-1185">Reference proteome</keyword>
<dbReference type="PRINTS" id="PR00381">
    <property type="entry name" value="KINESINLIGHT"/>
</dbReference>
<dbReference type="Gene3D" id="1.25.40.10">
    <property type="entry name" value="Tetratricopeptide repeat domain"/>
    <property type="match status" value="3"/>
</dbReference>
<dbReference type="InterPro" id="IPR027417">
    <property type="entry name" value="P-loop_NTPase"/>
</dbReference>
<dbReference type="GeneID" id="83196705"/>
<dbReference type="Pfam" id="PF13424">
    <property type="entry name" value="TPR_12"/>
    <property type="match status" value="5"/>
</dbReference>
<dbReference type="Gene3D" id="3.40.50.300">
    <property type="entry name" value="P-loop containing nucleotide triphosphate hydrolases"/>
    <property type="match status" value="1"/>
</dbReference>